<sequence length="118" mass="13515">MDAVEYVKTLHRLCKSQDSCSGCAGCPLRDKEDGYCSIANISERAEDAVQIVEQWAKDHPIKTRQSELLKMFPNAPFYRGVVSIPPCSIEKEMRGNCLRSDCYECRRTYWLTEVTDND</sequence>
<protein>
    <submittedName>
        <fullName evidence="1">Uncharacterized protein</fullName>
    </submittedName>
</protein>
<proteinExistence type="predicted"/>
<evidence type="ECO:0000313" key="1">
    <source>
        <dbReference type="EMBL" id="DAG89617.1"/>
    </source>
</evidence>
<dbReference type="EMBL" id="BK035262">
    <property type="protein sequence ID" value="DAG89617.1"/>
    <property type="molecule type" value="Genomic_DNA"/>
</dbReference>
<reference evidence="1" key="1">
    <citation type="journal article" date="2021" name="Proc. Natl. Acad. Sci. U.S.A.">
        <title>A Catalog of Tens of Thousands of Viruses from Human Metagenomes Reveals Hidden Associations with Chronic Diseases.</title>
        <authorList>
            <person name="Tisza M.J."/>
            <person name="Buck C.B."/>
        </authorList>
    </citation>
    <scope>NUCLEOTIDE SEQUENCE</scope>
    <source>
        <strain evidence="1">CtcJL42</strain>
    </source>
</reference>
<name>A0A8S5VKG4_9CAUD</name>
<organism evidence="1">
    <name type="scientific">Ackermannviridae sp</name>
    <dbReference type="NCBI Taxonomy" id="2831612"/>
    <lineage>
        <taxon>Viruses</taxon>
        <taxon>Duplodnaviria</taxon>
        <taxon>Heunggongvirae</taxon>
        <taxon>Uroviricota</taxon>
        <taxon>Caudoviricetes</taxon>
        <taxon>Pantevenvirales</taxon>
        <taxon>Ackermannviridae</taxon>
    </lineage>
</organism>
<accession>A0A8S5VKG4</accession>